<protein>
    <recommendedName>
        <fullName evidence="2">Reverse transcriptase domain-containing protein</fullName>
    </recommendedName>
</protein>
<dbReference type="OMA" id="WITLMER"/>
<dbReference type="RefSeq" id="XP_016503115.1">
    <property type="nucleotide sequence ID" value="XM_016647629.1"/>
</dbReference>
<feature type="domain" description="Reverse transcriptase" evidence="2">
    <location>
        <begin position="6"/>
        <end position="147"/>
    </location>
</feature>
<evidence type="ECO:0000259" key="2">
    <source>
        <dbReference type="Pfam" id="PF00078"/>
    </source>
</evidence>
<feature type="transmembrane region" description="Helical" evidence="1">
    <location>
        <begin position="21"/>
        <end position="39"/>
    </location>
</feature>
<organism evidence="3">
    <name type="scientific">Nicotiana tabacum</name>
    <name type="common">Common tobacco</name>
    <dbReference type="NCBI Taxonomy" id="4097"/>
    <lineage>
        <taxon>Eukaryota</taxon>
        <taxon>Viridiplantae</taxon>
        <taxon>Streptophyta</taxon>
        <taxon>Embryophyta</taxon>
        <taxon>Tracheophyta</taxon>
        <taxon>Spermatophyta</taxon>
        <taxon>Magnoliopsida</taxon>
        <taxon>eudicotyledons</taxon>
        <taxon>Gunneridae</taxon>
        <taxon>Pentapetalae</taxon>
        <taxon>asterids</taxon>
        <taxon>lamiids</taxon>
        <taxon>Solanales</taxon>
        <taxon>Solanaceae</taxon>
        <taxon>Nicotianoideae</taxon>
        <taxon>Nicotianeae</taxon>
        <taxon>Nicotiana</taxon>
    </lineage>
</organism>
<evidence type="ECO:0000313" key="3">
    <source>
        <dbReference type="RefSeq" id="XP_016503115.1"/>
    </source>
</evidence>
<name>A0A1S4CPX4_TOBAC</name>
<reference evidence="3" key="1">
    <citation type="submission" date="2025-08" db="UniProtKB">
        <authorList>
            <consortium name="RefSeq"/>
        </authorList>
    </citation>
    <scope>IDENTIFICATION</scope>
</reference>
<dbReference type="InterPro" id="IPR000477">
    <property type="entry name" value="RT_dom"/>
</dbReference>
<dbReference type="PANTHER" id="PTHR33116">
    <property type="entry name" value="REVERSE TRANSCRIPTASE ZINC-BINDING DOMAIN-CONTAINING PROTEIN-RELATED-RELATED"/>
    <property type="match status" value="1"/>
</dbReference>
<proteinExistence type="predicted"/>
<dbReference type="OrthoDB" id="1303740at2759"/>
<keyword evidence="1" id="KW-0472">Membrane</keyword>
<dbReference type="KEGG" id="nta:107821204"/>
<dbReference type="STRING" id="4097.A0A1S4CPX4"/>
<dbReference type="PANTHER" id="PTHR33116:SF67">
    <property type="entry name" value="REVERSE TRANSCRIPTASE"/>
    <property type="match status" value="1"/>
</dbReference>
<dbReference type="PaxDb" id="4097-A0A1S4CPX4"/>
<evidence type="ECO:0000256" key="1">
    <source>
        <dbReference type="SAM" id="Phobius"/>
    </source>
</evidence>
<sequence>MAKENDRVSWKYLLHMLRKMGFAEHFIIMIWNLLSNNWYSVVVNGQYSGFVYCTRGVKKGDPLSSALFILSEKLLSRSLNKLFDAKSFRGFKMTKWTDLLNHISYADDTVLFASAYAYSLKKIMAVLCGYEKISGQLIKKEKSSYYMHSKVETALVQTVGNITGFTKGELPFIYIRCPVFNIRRRKDYYDDVIKKVKAKLHSWKGKLLSYGGKATLINSALQSMPVNLLSVLNPPKNIMELLHKLFARFFWSNKEEGRNRH</sequence>
<gene>
    <name evidence="3" type="primary">LOC107821204</name>
</gene>
<keyword evidence="1" id="KW-1133">Transmembrane helix</keyword>
<dbReference type="AlphaFoldDB" id="A0A1S4CPX4"/>
<keyword evidence="1" id="KW-0812">Transmembrane</keyword>
<accession>A0A1S4CPX4</accession>
<dbReference type="Pfam" id="PF00078">
    <property type="entry name" value="RVT_1"/>
    <property type="match status" value="1"/>
</dbReference>